<proteinExistence type="predicted"/>
<feature type="transmembrane region" description="Helical" evidence="1">
    <location>
        <begin position="6"/>
        <end position="29"/>
    </location>
</feature>
<organism evidence="2 3">
    <name type="scientific">Enterococcus faecium</name>
    <name type="common">Streptococcus faecium</name>
    <dbReference type="NCBI Taxonomy" id="1352"/>
    <lineage>
        <taxon>Bacteria</taxon>
        <taxon>Bacillati</taxon>
        <taxon>Bacillota</taxon>
        <taxon>Bacilli</taxon>
        <taxon>Lactobacillales</taxon>
        <taxon>Enterococcaceae</taxon>
        <taxon>Enterococcus</taxon>
    </lineage>
</organism>
<evidence type="ECO:0000256" key="1">
    <source>
        <dbReference type="SAM" id="Phobius"/>
    </source>
</evidence>
<name>A0A7V7KSM8_ENTFC</name>
<keyword evidence="1" id="KW-0472">Membrane</keyword>
<reference evidence="2 3" key="1">
    <citation type="submission" date="2018-07" db="EMBL/GenBank/DDBJ databases">
        <title>High quality draft genome sequencing of Enterococcus faecium exhibiting probiotic potential isolated from mucus of freshwater fish.</title>
        <authorList>
            <person name="El-Jeni R."/>
            <person name="Ghedira K."/>
            <person name="Abdelhak S."/>
            <person name="El-Bour M."/>
            <person name="Bouhaouala-Zahar B."/>
        </authorList>
    </citation>
    <scope>NUCLEOTIDE SEQUENCE [LARGE SCALE GENOMIC DNA]</scope>
    <source>
        <strain evidence="2 3">R.A73</strain>
    </source>
</reference>
<dbReference type="AlphaFoldDB" id="A0A7V7KSM8"/>
<feature type="non-terminal residue" evidence="2">
    <location>
        <position position="35"/>
    </location>
</feature>
<dbReference type="Proteomes" id="UP000448762">
    <property type="component" value="Unassembled WGS sequence"/>
</dbReference>
<evidence type="ECO:0000313" key="2">
    <source>
        <dbReference type="EMBL" id="KAA0686432.1"/>
    </source>
</evidence>
<sequence length="35" mass="3798">MSKRSFLVIGIIALLGILFFEVTSVASLISEEKGQ</sequence>
<gene>
    <name evidence="2" type="ORF">DTX73_14250</name>
</gene>
<evidence type="ECO:0000313" key="3">
    <source>
        <dbReference type="Proteomes" id="UP000448762"/>
    </source>
</evidence>
<dbReference type="EMBL" id="QOVC01000015">
    <property type="protein sequence ID" value="KAA0686432.1"/>
    <property type="molecule type" value="Genomic_DNA"/>
</dbReference>
<keyword evidence="1" id="KW-0812">Transmembrane</keyword>
<accession>A0A7V7KSM8</accession>
<protein>
    <submittedName>
        <fullName evidence="2">Polysaccharide deacetylase family protein</fullName>
    </submittedName>
</protein>
<keyword evidence="1" id="KW-1133">Transmembrane helix</keyword>
<comment type="caution">
    <text evidence="2">The sequence shown here is derived from an EMBL/GenBank/DDBJ whole genome shotgun (WGS) entry which is preliminary data.</text>
</comment>